<evidence type="ECO:0000256" key="1">
    <source>
        <dbReference type="SAM" id="MobiDB-lite"/>
    </source>
</evidence>
<dbReference type="Proteomes" id="UP001286313">
    <property type="component" value="Unassembled WGS sequence"/>
</dbReference>
<accession>A0AAE1FPA9</accession>
<organism evidence="2 3">
    <name type="scientific">Petrolisthes cinctipes</name>
    <name type="common">Flat porcelain crab</name>
    <dbReference type="NCBI Taxonomy" id="88211"/>
    <lineage>
        <taxon>Eukaryota</taxon>
        <taxon>Metazoa</taxon>
        <taxon>Ecdysozoa</taxon>
        <taxon>Arthropoda</taxon>
        <taxon>Crustacea</taxon>
        <taxon>Multicrustacea</taxon>
        <taxon>Malacostraca</taxon>
        <taxon>Eumalacostraca</taxon>
        <taxon>Eucarida</taxon>
        <taxon>Decapoda</taxon>
        <taxon>Pleocyemata</taxon>
        <taxon>Anomura</taxon>
        <taxon>Galatheoidea</taxon>
        <taxon>Porcellanidae</taxon>
        <taxon>Petrolisthes</taxon>
    </lineage>
</organism>
<comment type="caution">
    <text evidence="2">The sequence shown here is derived from an EMBL/GenBank/DDBJ whole genome shotgun (WGS) entry which is preliminary data.</text>
</comment>
<gene>
    <name evidence="2" type="ORF">Pcinc_017380</name>
</gene>
<protein>
    <submittedName>
        <fullName evidence="2">Uncharacterized protein</fullName>
    </submittedName>
</protein>
<dbReference type="EMBL" id="JAWQEG010001607">
    <property type="protein sequence ID" value="KAK3877978.1"/>
    <property type="molecule type" value="Genomic_DNA"/>
</dbReference>
<feature type="region of interest" description="Disordered" evidence="1">
    <location>
        <begin position="1"/>
        <end position="31"/>
    </location>
</feature>
<evidence type="ECO:0000313" key="2">
    <source>
        <dbReference type="EMBL" id="KAK3877978.1"/>
    </source>
</evidence>
<keyword evidence="3" id="KW-1185">Reference proteome</keyword>
<reference evidence="2" key="1">
    <citation type="submission" date="2023-10" db="EMBL/GenBank/DDBJ databases">
        <title>Genome assemblies of two species of porcelain crab, Petrolisthes cinctipes and Petrolisthes manimaculis (Anomura: Porcellanidae).</title>
        <authorList>
            <person name="Angst P."/>
        </authorList>
    </citation>
    <scope>NUCLEOTIDE SEQUENCE</scope>
    <source>
        <strain evidence="2">PB745_01</strain>
        <tissue evidence="2">Gill</tissue>
    </source>
</reference>
<proteinExistence type="predicted"/>
<sequence>MQPHLQEQDAPQPENQYPGPVTRSMSKKHRSSTLLRIKLTIPEPIADQPWQPTRTRNTPGQVIHIYQEQKGAQHRSLGHPTCRSPGSAVDTRDCYIHQSPLKERTDPSQQRVPNAKTSELFQQYAVVDNIKGLREVKKDHNNHITLVNLFSNKVVCKQKLIVKRSTPSETKLIIR</sequence>
<name>A0AAE1FPA9_PETCI</name>
<evidence type="ECO:0000313" key="3">
    <source>
        <dbReference type="Proteomes" id="UP001286313"/>
    </source>
</evidence>
<dbReference type="AlphaFoldDB" id="A0AAE1FPA9"/>